<proteinExistence type="inferred from homology"/>
<name>M4Z9M3_9BRAD</name>
<accession>M4Z9M3</accession>
<gene>
    <name evidence="2" type="ORF">S58_44340</name>
</gene>
<dbReference type="Pfam" id="PF13561">
    <property type="entry name" value="adh_short_C2"/>
    <property type="match status" value="1"/>
</dbReference>
<dbReference type="Gene3D" id="3.40.50.720">
    <property type="entry name" value="NAD(P)-binding Rossmann-like Domain"/>
    <property type="match status" value="1"/>
</dbReference>
<dbReference type="AlphaFoldDB" id="M4Z9M3"/>
<dbReference type="GeneID" id="301818219"/>
<dbReference type="InterPro" id="IPR036291">
    <property type="entry name" value="NAD(P)-bd_dom_sf"/>
</dbReference>
<dbReference type="STRING" id="1245469.S58_44340"/>
<dbReference type="CDD" id="cd05233">
    <property type="entry name" value="SDR_c"/>
    <property type="match status" value="1"/>
</dbReference>
<evidence type="ECO:0000313" key="2">
    <source>
        <dbReference type="EMBL" id="BAM90419.1"/>
    </source>
</evidence>
<evidence type="ECO:0000313" key="3">
    <source>
        <dbReference type="Proteomes" id="UP000011841"/>
    </source>
</evidence>
<dbReference type="InterPro" id="IPR050259">
    <property type="entry name" value="SDR"/>
</dbReference>
<dbReference type="PANTHER" id="PTHR42879">
    <property type="entry name" value="3-OXOACYL-(ACYL-CARRIER-PROTEIN) REDUCTASE"/>
    <property type="match status" value="1"/>
</dbReference>
<dbReference type="FunFam" id="3.40.50.720:FF:000084">
    <property type="entry name" value="Short-chain dehydrogenase reductase"/>
    <property type="match status" value="1"/>
</dbReference>
<dbReference type="PATRIC" id="fig|1245469.3.peg.4537"/>
<dbReference type="KEGG" id="aol:S58_44340"/>
<dbReference type="eggNOG" id="COG1028">
    <property type="taxonomic scope" value="Bacteria"/>
</dbReference>
<dbReference type="OrthoDB" id="9779623at2"/>
<organism evidence="2 3">
    <name type="scientific">Bradyrhizobium oligotrophicum S58</name>
    <dbReference type="NCBI Taxonomy" id="1245469"/>
    <lineage>
        <taxon>Bacteria</taxon>
        <taxon>Pseudomonadati</taxon>
        <taxon>Pseudomonadota</taxon>
        <taxon>Alphaproteobacteria</taxon>
        <taxon>Hyphomicrobiales</taxon>
        <taxon>Nitrobacteraceae</taxon>
        <taxon>Bradyrhizobium</taxon>
    </lineage>
</organism>
<reference evidence="2 3" key="1">
    <citation type="journal article" date="2013" name="Appl. Environ. Microbiol.">
        <title>Genome analysis suggests that the soil oligotrophic bacterium Agromonas oligotrophica (Bradyrhizobium oligotrophicum) is a nitrogen-fixing symbiont of Aeschynomene indica.</title>
        <authorList>
            <person name="Okubo T."/>
            <person name="Fukushima S."/>
            <person name="Itakura M."/>
            <person name="Oshima K."/>
            <person name="Longtonglang A."/>
            <person name="Teaumroong N."/>
            <person name="Mitsui H."/>
            <person name="Hattori M."/>
            <person name="Hattori R."/>
            <person name="Hattori T."/>
            <person name="Minamisawa K."/>
        </authorList>
    </citation>
    <scope>NUCLEOTIDE SEQUENCE [LARGE SCALE GENOMIC DNA]</scope>
    <source>
        <strain evidence="2 3">S58</strain>
    </source>
</reference>
<dbReference type="PRINTS" id="PR00080">
    <property type="entry name" value="SDRFAMILY"/>
</dbReference>
<dbReference type="Proteomes" id="UP000011841">
    <property type="component" value="Chromosome"/>
</dbReference>
<dbReference type="SUPFAM" id="SSF51735">
    <property type="entry name" value="NAD(P)-binding Rossmann-fold domains"/>
    <property type="match status" value="1"/>
</dbReference>
<comment type="similarity">
    <text evidence="1">Belongs to the short-chain dehydrogenases/reductases (SDR) family.</text>
</comment>
<keyword evidence="3" id="KW-1185">Reference proteome</keyword>
<sequence length="236" mass="23993">MARSIIVTGASKGIGRAAAEALSANGWHVIGIARSAPAAFPGTFIEVDLADAAATSALVESVAARGDVLGIVNNAGMARAERFGDVDPTAFLSLLAFNLQPALRLTQALLPAMRAARFGRIVNVTSLVTLGLPQRTSYAASKAALESITRTIGIEQAPHGITANAVAPGPTETELFRSNNAPGSEGEARYLAQVPMNRLGAPAEIAAAIAFLASDAAGFITGQTLFVDGGASLGRG</sequence>
<dbReference type="InterPro" id="IPR002347">
    <property type="entry name" value="SDR_fam"/>
</dbReference>
<dbReference type="EMBL" id="AP012603">
    <property type="protein sequence ID" value="BAM90419.1"/>
    <property type="molecule type" value="Genomic_DNA"/>
</dbReference>
<protein>
    <submittedName>
        <fullName evidence="2">Short chain dehydrogenase</fullName>
    </submittedName>
</protein>
<dbReference type="HOGENOM" id="CLU_010194_1_2_5"/>
<dbReference type="RefSeq" id="WP_015667524.1">
    <property type="nucleotide sequence ID" value="NC_020453.1"/>
</dbReference>
<evidence type="ECO:0000256" key="1">
    <source>
        <dbReference type="ARBA" id="ARBA00006484"/>
    </source>
</evidence>
<dbReference type="PRINTS" id="PR00081">
    <property type="entry name" value="GDHRDH"/>
</dbReference>